<dbReference type="Proteomes" id="UP000186553">
    <property type="component" value="Unassembled WGS sequence"/>
</dbReference>
<evidence type="ECO:0000256" key="2">
    <source>
        <dbReference type="ARBA" id="ARBA00022475"/>
    </source>
</evidence>
<dbReference type="Gene3D" id="3.40.720.10">
    <property type="entry name" value="Alkaline Phosphatase, subunit A"/>
    <property type="match status" value="1"/>
</dbReference>
<feature type="transmembrane region" description="Helical" evidence="8">
    <location>
        <begin position="9"/>
        <end position="29"/>
    </location>
</feature>
<accession>A0A1C3CUC0</accession>
<dbReference type="InterPro" id="IPR058130">
    <property type="entry name" value="PEA_transf_C"/>
</dbReference>
<evidence type="ECO:0000256" key="4">
    <source>
        <dbReference type="ARBA" id="ARBA00022692"/>
    </source>
</evidence>
<dbReference type="InterPro" id="IPR017850">
    <property type="entry name" value="Alkaline_phosphatase_core_sf"/>
</dbReference>
<keyword evidence="5 8" id="KW-1133">Transmembrane helix</keyword>
<feature type="domain" description="Sulfatase N-terminal" evidence="9">
    <location>
        <begin position="196"/>
        <end position="448"/>
    </location>
</feature>
<dbReference type="InterPro" id="IPR040423">
    <property type="entry name" value="PEA_transferase"/>
</dbReference>
<comment type="similarity">
    <text evidence="7">Belongs to the phosphoethanolamine transferase family.</text>
</comment>
<feature type="transmembrane region" description="Helical" evidence="8">
    <location>
        <begin position="142"/>
        <end position="165"/>
    </location>
</feature>
<proteinExistence type="inferred from homology"/>
<evidence type="ECO:0000256" key="5">
    <source>
        <dbReference type="ARBA" id="ARBA00022989"/>
    </source>
</evidence>
<comment type="subcellular location">
    <subcellularLocation>
        <location evidence="1">Cell membrane</location>
        <topology evidence="1">Multi-pass membrane protein</topology>
    </subcellularLocation>
</comment>
<keyword evidence="4 8" id="KW-0812">Transmembrane</keyword>
<name>A0A1C3CUC0_9GAMM</name>
<evidence type="ECO:0000256" key="1">
    <source>
        <dbReference type="ARBA" id="ARBA00004651"/>
    </source>
</evidence>
<keyword evidence="6 8" id="KW-0472">Membrane</keyword>
<dbReference type="GO" id="GO:0005886">
    <property type="term" value="C:plasma membrane"/>
    <property type="evidence" value="ECO:0007669"/>
    <property type="project" value="UniProtKB-SubCell"/>
</dbReference>
<sequence>MSRKLIELYFFPIILSIGYCVGLGFWDYLLKINDSWMFILPVIVNVFFFIFIQQSKNKLGKILALALCSMMIGYMATATGFLQGHMSIGIVASAFQTNTNEALEFLSVIHYKFLLYVVILGILTFYYLCLYQTSYKLVVNKYLIVFLCIFNIFNIFLIQTANAALKYKKEEKILNEGNGKELSWNISRSSPKYSTQVFILGESVQRDYLSLHGFKEKTTPFLDSMPVQYVEHYVSTAPNTATSLPRTLAYMDKDRNIKSSMNVMTLAKQAGYNTIWISNQGFLGKNDTAVSKIGIHAEHQLFLKSGNYQSKNKDDNELITLLDQQVKKYSNQNNVIFLHMMGSHPDACERLFDSPRLYPKYPETINCYLSSINKMDTFLESVYAVLSKTKKSFSMVYFSDHGMTVNEDSYHVDNTSRANYKVPFIVLSSDQIVRKKLDKSISGYDFLNIYAGMLGVETPYLDQTRTLDKIENNPHITVFDWNDYLPYASLQD</sequence>
<evidence type="ECO:0000256" key="7">
    <source>
        <dbReference type="ARBA" id="ARBA00038481"/>
    </source>
</evidence>
<dbReference type="PANTHER" id="PTHR30443">
    <property type="entry name" value="INNER MEMBRANE PROTEIN"/>
    <property type="match status" value="1"/>
</dbReference>
<dbReference type="Pfam" id="PF00884">
    <property type="entry name" value="Sulfatase"/>
    <property type="match status" value="1"/>
</dbReference>
<dbReference type="SUPFAM" id="SSF53649">
    <property type="entry name" value="Alkaline phosphatase-like"/>
    <property type="match status" value="1"/>
</dbReference>
<dbReference type="AlphaFoldDB" id="A0A1C3CUC0"/>
<comment type="caution">
    <text evidence="10">The sequence shown here is derived from an EMBL/GenBank/DDBJ whole genome shotgun (WGS) entry which is preliminary data.</text>
</comment>
<dbReference type="GO" id="GO:0016776">
    <property type="term" value="F:phosphotransferase activity, phosphate group as acceptor"/>
    <property type="evidence" value="ECO:0007669"/>
    <property type="project" value="TreeGrafter"/>
</dbReference>
<keyword evidence="11" id="KW-1185">Reference proteome</keyword>
<evidence type="ECO:0000256" key="6">
    <source>
        <dbReference type="ARBA" id="ARBA00023136"/>
    </source>
</evidence>
<organism evidence="10 11">
    <name type="scientific">Acinetobacter celticus</name>
    <dbReference type="NCBI Taxonomy" id="1891224"/>
    <lineage>
        <taxon>Bacteria</taxon>
        <taxon>Pseudomonadati</taxon>
        <taxon>Pseudomonadota</taxon>
        <taxon>Gammaproteobacteria</taxon>
        <taxon>Moraxellales</taxon>
        <taxon>Moraxellaceae</taxon>
        <taxon>Acinetobacter</taxon>
    </lineage>
</organism>
<keyword evidence="3" id="KW-0808">Transferase</keyword>
<evidence type="ECO:0000256" key="8">
    <source>
        <dbReference type="SAM" id="Phobius"/>
    </source>
</evidence>
<dbReference type="InterPro" id="IPR000917">
    <property type="entry name" value="Sulfatase_N"/>
</dbReference>
<protein>
    <recommendedName>
        <fullName evidence="9">Sulfatase N-terminal domain-containing protein</fullName>
    </recommendedName>
</protein>
<feature type="transmembrane region" description="Helical" evidence="8">
    <location>
        <begin position="35"/>
        <end position="52"/>
    </location>
</feature>
<gene>
    <name evidence="10" type="ORF">BBP83_10800</name>
</gene>
<evidence type="ECO:0000313" key="10">
    <source>
        <dbReference type="EMBL" id="ODA12370.1"/>
    </source>
</evidence>
<dbReference type="PANTHER" id="PTHR30443:SF4">
    <property type="entry name" value="PHOSPHOETHANOLAMINE TRANSFERASE OPGE-RELATED"/>
    <property type="match status" value="1"/>
</dbReference>
<feature type="transmembrane region" description="Helical" evidence="8">
    <location>
        <begin position="113"/>
        <end position="130"/>
    </location>
</feature>
<evidence type="ECO:0000313" key="11">
    <source>
        <dbReference type="Proteomes" id="UP000186553"/>
    </source>
</evidence>
<reference evidence="10 11" key="1">
    <citation type="submission" date="2016-07" db="EMBL/GenBank/DDBJ databases">
        <title>Acinetobacter sp. ANC 4603.</title>
        <authorList>
            <person name="Radolfova-Krizova L."/>
            <person name="Nemec A."/>
        </authorList>
    </citation>
    <scope>NUCLEOTIDE SEQUENCE [LARGE SCALE GENOMIC DNA]</scope>
    <source>
        <strain evidence="10 11">ANC 4603</strain>
    </source>
</reference>
<dbReference type="OrthoDB" id="9786870at2"/>
<dbReference type="GO" id="GO:0009244">
    <property type="term" value="P:lipopolysaccharide core region biosynthetic process"/>
    <property type="evidence" value="ECO:0007669"/>
    <property type="project" value="TreeGrafter"/>
</dbReference>
<dbReference type="EMBL" id="MBDL01000011">
    <property type="protein sequence ID" value="ODA12370.1"/>
    <property type="molecule type" value="Genomic_DNA"/>
</dbReference>
<feature type="transmembrane region" description="Helical" evidence="8">
    <location>
        <begin position="59"/>
        <end position="77"/>
    </location>
</feature>
<evidence type="ECO:0000256" key="3">
    <source>
        <dbReference type="ARBA" id="ARBA00022679"/>
    </source>
</evidence>
<dbReference type="STRING" id="1891224.BBP83_10800"/>
<dbReference type="CDD" id="cd16017">
    <property type="entry name" value="LptA"/>
    <property type="match status" value="1"/>
</dbReference>
<keyword evidence="2" id="KW-1003">Cell membrane</keyword>
<evidence type="ECO:0000259" key="9">
    <source>
        <dbReference type="Pfam" id="PF00884"/>
    </source>
</evidence>
<dbReference type="RefSeq" id="WP_068888803.1">
    <property type="nucleotide sequence ID" value="NZ_CBCRUU010000010.1"/>
</dbReference>